<evidence type="ECO:0000313" key="14">
    <source>
        <dbReference type="Proteomes" id="UP000235405"/>
    </source>
</evidence>
<feature type="transmembrane region" description="Helical" evidence="12">
    <location>
        <begin position="41"/>
        <end position="64"/>
    </location>
</feature>
<dbReference type="PANTHER" id="PTHR28259">
    <property type="entry name" value="FLUORIDE EXPORT PROTEIN 1-RELATED"/>
    <property type="match status" value="1"/>
</dbReference>
<gene>
    <name evidence="12" type="primary">fluC</name>
    <name evidence="12" type="synonym">crcB</name>
    <name evidence="13" type="ORF">BCV19_04410</name>
</gene>
<keyword evidence="8 12" id="KW-0472">Membrane</keyword>
<keyword evidence="2 12" id="KW-1003">Cell membrane</keyword>
<keyword evidence="5 12" id="KW-1133">Transmembrane helix</keyword>
<organism evidence="13 14">
    <name type="scientific">Vibrio splendidus</name>
    <dbReference type="NCBI Taxonomy" id="29497"/>
    <lineage>
        <taxon>Bacteria</taxon>
        <taxon>Pseudomonadati</taxon>
        <taxon>Pseudomonadota</taxon>
        <taxon>Gammaproteobacteria</taxon>
        <taxon>Vibrionales</taxon>
        <taxon>Vibrionaceae</taxon>
        <taxon>Vibrio</taxon>
    </lineage>
</organism>
<evidence type="ECO:0000256" key="1">
    <source>
        <dbReference type="ARBA" id="ARBA00004651"/>
    </source>
</evidence>
<feature type="transmembrane region" description="Helical" evidence="12">
    <location>
        <begin position="71"/>
        <end position="88"/>
    </location>
</feature>
<keyword evidence="3" id="KW-0997">Cell inner membrane</keyword>
<keyword evidence="12" id="KW-0479">Metal-binding</keyword>
<keyword evidence="4 12" id="KW-0812">Transmembrane</keyword>
<keyword evidence="6 12" id="KW-0915">Sodium</keyword>
<accession>A0A2N7CH30</accession>
<comment type="function">
    <text evidence="12">Fluoride-specific ion channel. Important for reducing fluoride concentration in the cell, thus reducing its toxicity.</text>
</comment>
<feature type="transmembrane region" description="Helical" evidence="12">
    <location>
        <begin position="108"/>
        <end position="125"/>
    </location>
</feature>
<evidence type="ECO:0000256" key="12">
    <source>
        <dbReference type="HAMAP-Rule" id="MF_00454"/>
    </source>
</evidence>
<dbReference type="NCBIfam" id="TIGR00494">
    <property type="entry name" value="crcB"/>
    <property type="match status" value="1"/>
</dbReference>
<dbReference type="Proteomes" id="UP000235405">
    <property type="component" value="Unassembled WGS sequence"/>
</dbReference>
<dbReference type="RefSeq" id="WP_102482180.1">
    <property type="nucleotide sequence ID" value="NZ_CAWQBB010000022.1"/>
</dbReference>
<comment type="similarity">
    <text evidence="10 12">Belongs to the fluoride channel Fluc/FEX (TC 1.A.43) family.</text>
</comment>
<feature type="binding site" evidence="12">
    <location>
        <position position="81"/>
    </location>
    <ligand>
        <name>Na(+)</name>
        <dbReference type="ChEBI" id="CHEBI:29101"/>
        <note>structural</note>
    </ligand>
</feature>
<evidence type="ECO:0000256" key="7">
    <source>
        <dbReference type="ARBA" id="ARBA00023065"/>
    </source>
</evidence>
<evidence type="ECO:0000256" key="9">
    <source>
        <dbReference type="ARBA" id="ARBA00023303"/>
    </source>
</evidence>
<evidence type="ECO:0000256" key="2">
    <source>
        <dbReference type="ARBA" id="ARBA00022475"/>
    </source>
</evidence>
<feature type="binding site" evidence="12">
    <location>
        <position position="78"/>
    </location>
    <ligand>
        <name>Na(+)</name>
        <dbReference type="ChEBI" id="CHEBI:29101"/>
        <note>structural</note>
    </ligand>
</feature>
<comment type="catalytic activity">
    <reaction evidence="11">
        <text>fluoride(in) = fluoride(out)</text>
        <dbReference type="Rhea" id="RHEA:76159"/>
        <dbReference type="ChEBI" id="CHEBI:17051"/>
    </reaction>
    <physiologicalReaction direction="left-to-right" evidence="11">
        <dbReference type="Rhea" id="RHEA:76160"/>
    </physiologicalReaction>
</comment>
<evidence type="ECO:0000256" key="10">
    <source>
        <dbReference type="ARBA" id="ARBA00035120"/>
    </source>
</evidence>
<dbReference type="GO" id="GO:0062054">
    <property type="term" value="F:fluoride channel activity"/>
    <property type="evidence" value="ECO:0007669"/>
    <property type="project" value="UniProtKB-UniRule"/>
</dbReference>
<evidence type="ECO:0000256" key="8">
    <source>
        <dbReference type="ARBA" id="ARBA00023136"/>
    </source>
</evidence>
<dbReference type="GO" id="GO:0140114">
    <property type="term" value="P:cellular detoxification of fluoride"/>
    <property type="evidence" value="ECO:0007669"/>
    <property type="project" value="UniProtKB-UniRule"/>
</dbReference>
<dbReference type="GO" id="GO:0005886">
    <property type="term" value="C:plasma membrane"/>
    <property type="evidence" value="ECO:0007669"/>
    <property type="project" value="UniProtKB-SubCell"/>
</dbReference>
<dbReference type="InterPro" id="IPR003691">
    <property type="entry name" value="FluC"/>
</dbReference>
<dbReference type="PANTHER" id="PTHR28259:SF1">
    <property type="entry name" value="FLUORIDE EXPORT PROTEIN 1-RELATED"/>
    <property type="match status" value="1"/>
</dbReference>
<evidence type="ECO:0000256" key="4">
    <source>
        <dbReference type="ARBA" id="ARBA00022692"/>
    </source>
</evidence>
<evidence type="ECO:0000256" key="11">
    <source>
        <dbReference type="ARBA" id="ARBA00035585"/>
    </source>
</evidence>
<evidence type="ECO:0000256" key="6">
    <source>
        <dbReference type="ARBA" id="ARBA00023053"/>
    </source>
</evidence>
<evidence type="ECO:0000256" key="5">
    <source>
        <dbReference type="ARBA" id="ARBA00022989"/>
    </source>
</evidence>
<dbReference type="AlphaFoldDB" id="A0A2N7CH30"/>
<evidence type="ECO:0000256" key="3">
    <source>
        <dbReference type="ARBA" id="ARBA00022519"/>
    </source>
</evidence>
<dbReference type="GO" id="GO:0046872">
    <property type="term" value="F:metal ion binding"/>
    <property type="evidence" value="ECO:0007669"/>
    <property type="project" value="UniProtKB-KW"/>
</dbReference>
<keyword evidence="9 12" id="KW-0407">Ion channel</keyword>
<name>A0A2N7CH30_VIBSP</name>
<dbReference type="Pfam" id="PF02537">
    <property type="entry name" value="CRCB"/>
    <property type="match status" value="1"/>
</dbReference>
<keyword evidence="12" id="KW-0813">Transport</keyword>
<sequence>MYSLTFLGLVSLGGAIGASCRYIITIQATQVLGQDFPHGTLVVNIIGSCIMGGLVAAVSNSLLVSDAWRPLIAVGFLGALTTFSTFSLDNVMFLEQQEYLKAFFNTSLNVIFSISACYLSFYLVSKL</sequence>
<dbReference type="HAMAP" id="MF_00454">
    <property type="entry name" value="FluC"/>
    <property type="match status" value="1"/>
</dbReference>
<proteinExistence type="inferred from homology"/>
<keyword evidence="7 12" id="KW-0406">Ion transport</keyword>
<comment type="caution">
    <text evidence="13">The sequence shown here is derived from an EMBL/GenBank/DDBJ whole genome shotgun (WGS) entry which is preliminary data.</text>
</comment>
<comment type="activity regulation">
    <text evidence="12">Na(+) is not transported, but it plays an essential structural role and its presence is essential for fluoride channel function.</text>
</comment>
<dbReference type="EMBL" id="MCSW01000152">
    <property type="protein sequence ID" value="PMF23270.1"/>
    <property type="molecule type" value="Genomic_DNA"/>
</dbReference>
<evidence type="ECO:0000313" key="13">
    <source>
        <dbReference type="EMBL" id="PMF23270.1"/>
    </source>
</evidence>
<protein>
    <recommendedName>
        <fullName evidence="12">Fluoride-specific ion channel FluC</fullName>
    </recommendedName>
</protein>
<reference evidence="14" key="1">
    <citation type="submission" date="2016-07" db="EMBL/GenBank/DDBJ databases">
        <title>Nontailed viruses are major unrecognized killers of bacteria in the ocean.</title>
        <authorList>
            <person name="Kauffman K."/>
            <person name="Hussain F."/>
            <person name="Yang J."/>
            <person name="Arevalo P."/>
            <person name="Brown J."/>
            <person name="Cutler M."/>
            <person name="Kelly L."/>
            <person name="Polz M.F."/>
        </authorList>
    </citation>
    <scope>NUCLEOTIDE SEQUENCE [LARGE SCALE GENOMIC DNA]</scope>
    <source>
        <strain evidence="14">10N.286.54.F3</strain>
    </source>
</reference>
<comment type="subcellular location">
    <subcellularLocation>
        <location evidence="1 12">Cell membrane</location>
        <topology evidence="1 12">Multi-pass membrane protein</topology>
    </subcellularLocation>
</comment>